<dbReference type="AlphaFoldDB" id="A0A2S1LER0"/>
<name>A0A2S1LER0_9FLAO</name>
<evidence type="ECO:0000313" key="1">
    <source>
        <dbReference type="EMBL" id="AWG22233.1"/>
    </source>
</evidence>
<dbReference type="Gene3D" id="2.60.120.260">
    <property type="entry name" value="Galactose-binding domain-like"/>
    <property type="match status" value="1"/>
</dbReference>
<proteinExistence type="predicted"/>
<dbReference type="KEGG" id="ffa:FFWV33_12255"/>
<dbReference type="Proteomes" id="UP000244527">
    <property type="component" value="Chromosome"/>
</dbReference>
<dbReference type="PROSITE" id="PS51257">
    <property type="entry name" value="PROKAR_LIPOPROTEIN"/>
    <property type="match status" value="1"/>
</dbReference>
<dbReference type="EMBL" id="CP020918">
    <property type="protein sequence ID" value="AWG22233.1"/>
    <property type="molecule type" value="Genomic_DNA"/>
</dbReference>
<keyword evidence="2" id="KW-1185">Reference proteome</keyword>
<evidence type="ECO:0000313" key="2">
    <source>
        <dbReference type="Proteomes" id="UP000244527"/>
    </source>
</evidence>
<sequence>MKNKLLIIGLVLSGIFVGCQTEYEAPNSLSDIGFYNSAGTVKTLNVALNKYMSFTDLSQGAIDHKWTIEQGVNFLQGPIKTKDTIFKVIKKGDTITKDLTVILQFTKPGISKVRLYNVFKDSVTFRGNTNNINYLKGSVKIAPNRWVIDTTFMVKVYDTLAPKFVIKQNDVALDLSSKDTVYVEAGDKLHFSDLTTQGEPTARTWSIRKVLAAGVAASPSDVVGSAGTAEADIIFKKLGIFRASLSVTRSGLNIPSAFKTVIINRPIKVVPSSKPFVLSGTIREQQNETIQIPFAGEFAAFTDVKSKFTVKVNGITFSIASVTMNALDQTILDLKLTDKIYRPDVITISYNGTVLKSTDNRVLQSFTDVPVAMHDVNLLGTAALAGFEDGGGVWKKYFSSDAPGLINSEKPFAGNFSAKLSLVTGQKESSISTLPAGGTNFPSIVNQTGKVYVVTWKMFITPESNTVGKAMGLFYIPAYSQVFVNLADKPKGEWFTVTGEIPVGTLTGLYLRLIDGTKLTNVTLYIDDLKIVEKEVRP</sequence>
<protein>
    <submittedName>
        <fullName evidence="1">Uncharacterized protein</fullName>
    </submittedName>
</protein>
<dbReference type="OrthoDB" id="9800955at2"/>
<dbReference type="RefSeq" id="WP_108741162.1">
    <property type="nucleotide sequence ID" value="NZ_CP020918.1"/>
</dbReference>
<gene>
    <name evidence="1" type="ORF">FFWV33_12255</name>
</gene>
<accession>A0A2S1LER0</accession>
<reference evidence="1 2" key="1">
    <citation type="submission" date="2017-04" db="EMBL/GenBank/DDBJ databases">
        <title>Compelte genome sequence of WV33.</title>
        <authorList>
            <person name="Lee P.C."/>
        </authorList>
    </citation>
    <scope>NUCLEOTIDE SEQUENCE [LARGE SCALE GENOMIC DNA]</scope>
    <source>
        <strain evidence="1 2">WV33</strain>
    </source>
</reference>
<organism evidence="1 2">
    <name type="scientific">Flavobacterium faecale</name>
    <dbReference type="NCBI Taxonomy" id="1355330"/>
    <lineage>
        <taxon>Bacteria</taxon>
        <taxon>Pseudomonadati</taxon>
        <taxon>Bacteroidota</taxon>
        <taxon>Flavobacteriia</taxon>
        <taxon>Flavobacteriales</taxon>
        <taxon>Flavobacteriaceae</taxon>
        <taxon>Flavobacterium</taxon>
    </lineage>
</organism>